<dbReference type="GO" id="GO:0006508">
    <property type="term" value="P:proteolysis"/>
    <property type="evidence" value="ECO:0007669"/>
    <property type="project" value="InterPro"/>
</dbReference>
<keyword evidence="4" id="KW-0645">Protease</keyword>
<dbReference type="Proteomes" id="UP000006334">
    <property type="component" value="Unassembled WGS sequence"/>
</dbReference>
<dbReference type="AlphaFoldDB" id="K6Z0B2"/>
<comment type="similarity">
    <text evidence="2">Belongs to the peptidase M14 family.</text>
</comment>
<dbReference type="PANTHER" id="PTHR12756">
    <property type="entry name" value="CYTOSOLIC CARBOXYPEPTIDASE"/>
    <property type="match status" value="1"/>
</dbReference>
<dbReference type="GO" id="GO:0004181">
    <property type="term" value="F:metallocarboxypeptidase activity"/>
    <property type="evidence" value="ECO:0007669"/>
    <property type="project" value="InterPro"/>
</dbReference>
<feature type="domain" description="Peptidase M14" evidence="3">
    <location>
        <begin position="172"/>
        <end position="416"/>
    </location>
</feature>
<feature type="active site" description="Proton donor/acceptor" evidence="2">
    <location>
        <position position="388"/>
    </location>
</feature>
<dbReference type="InterPro" id="IPR000834">
    <property type="entry name" value="Peptidase_M14"/>
</dbReference>
<comment type="caution">
    <text evidence="4">The sequence shown here is derived from an EMBL/GenBank/DDBJ whole genome shotgun (WGS) entry which is preliminary data.</text>
</comment>
<dbReference type="PANTHER" id="PTHR12756:SF11">
    <property type="entry name" value="CYTOSOLIC CARBOXYPEPTIDASE 1"/>
    <property type="match status" value="1"/>
</dbReference>
<dbReference type="Pfam" id="PF00246">
    <property type="entry name" value="Peptidase_M14"/>
    <property type="match status" value="1"/>
</dbReference>
<dbReference type="GO" id="GO:0008270">
    <property type="term" value="F:zinc ion binding"/>
    <property type="evidence" value="ECO:0007669"/>
    <property type="project" value="InterPro"/>
</dbReference>
<dbReference type="EMBL" id="BAEN01000076">
    <property type="protein sequence ID" value="GAC16890.1"/>
    <property type="molecule type" value="Genomic_DNA"/>
</dbReference>
<evidence type="ECO:0000313" key="4">
    <source>
        <dbReference type="EMBL" id="GAC16890.1"/>
    </source>
</evidence>
<dbReference type="eggNOG" id="COG2866">
    <property type="taxonomic scope" value="Bacteria"/>
</dbReference>
<sequence length="423" mass="47896">MICLSIQAMPNRLMMSKAIANQGDRMNKLVLVFSLLLFSNLLSSHVLAFEKEALNNHGEVNACNIGEVRLLNDFPSARLDVCEQVSDTVFNIVLKPENKPINSSPWYAFKVVATQPTEIKINMKVDGKKHRYLPKVSTDLKVWSLLEYQDDEDVRSLTISAGPKPTYIAAQEIIDNQVYVDWATQLKSSKDIHYQVLGQSVQGRPIYKIESIKSDNNKWLVLLGRMHPPEITGALALFPFVETVLADTKLAKQFRSQFNILIVPNINPDGVEIGNWRHNANGVDLNRDWKTFAQPEVSAIHEYLQQIVKSGATLNMAVDFHSTRYDVFYTMPSDYGVKQPYLVNNWLNSLDAKYADFSVIQKTGNNPGKGVFKQYFADFYQAHAITYEMGDNTDRTFIKKLASDAANTLMETMLQDNKELNGE</sequence>
<dbReference type="SUPFAM" id="SSF53187">
    <property type="entry name" value="Zn-dependent exopeptidases"/>
    <property type="match status" value="1"/>
</dbReference>
<keyword evidence="5" id="KW-1185">Reference proteome</keyword>
<evidence type="ECO:0000313" key="5">
    <source>
        <dbReference type="Proteomes" id="UP000006334"/>
    </source>
</evidence>
<name>K6Z0B2_9ALTE</name>
<evidence type="ECO:0000259" key="3">
    <source>
        <dbReference type="PROSITE" id="PS52035"/>
    </source>
</evidence>
<evidence type="ECO:0000256" key="2">
    <source>
        <dbReference type="PROSITE-ProRule" id="PRU01379"/>
    </source>
</evidence>
<organism evidence="4 5">
    <name type="scientific">Aliiglaciecola lipolytica E3</name>
    <dbReference type="NCBI Taxonomy" id="1127673"/>
    <lineage>
        <taxon>Bacteria</taxon>
        <taxon>Pseudomonadati</taxon>
        <taxon>Pseudomonadota</taxon>
        <taxon>Gammaproteobacteria</taxon>
        <taxon>Alteromonadales</taxon>
        <taxon>Alteromonadaceae</taxon>
        <taxon>Aliiglaciecola</taxon>
    </lineage>
</organism>
<keyword evidence="4" id="KW-0378">Hydrolase</keyword>
<dbReference type="STRING" id="1127673.GLIP_4279"/>
<dbReference type="PROSITE" id="PS52035">
    <property type="entry name" value="PEPTIDASE_M14"/>
    <property type="match status" value="1"/>
</dbReference>
<gene>
    <name evidence="4" type="ORF">GLIP_4279</name>
</gene>
<proteinExistence type="inferred from homology"/>
<evidence type="ECO:0000256" key="1">
    <source>
        <dbReference type="ARBA" id="ARBA00001947"/>
    </source>
</evidence>
<dbReference type="InterPro" id="IPR050821">
    <property type="entry name" value="Cytosolic_carboxypeptidase"/>
</dbReference>
<reference evidence="4 5" key="1">
    <citation type="journal article" date="2017" name="Antonie Van Leeuwenhoek">
        <title>Rhizobium rhizosphaerae sp. nov., a novel species isolated from rice rhizosphere.</title>
        <authorList>
            <person name="Zhao J.J."/>
            <person name="Zhang J."/>
            <person name="Zhang R.J."/>
            <person name="Zhang C.W."/>
            <person name="Yin H.Q."/>
            <person name="Zhang X.X."/>
        </authorList>
    </citation>
    <scope>NUCLEOTIDE SEQUENCE [LARGE SCALE GENOMIC DNA]</scope>
    <source>
        <strain evidence="4 5">E3</strain>
    </source>
</reference>
<comment type="cofactor">
    <cofactor evidence="1">
        <name>Zn(2+)</name>
        <dbReference type="ChEBI" id="CHEBI:29105"/>
    </cofactor>
</comment>
<dbReference type="Gene3D" id="3.40.630.10">
    <property type="entry name" value="Zn peptidases"/>
    <property type="match status" value="1"/>
</dbReference>
<dbReference type="CDD" id="cd06237">
    <property type="entry name" value="M14_Nna1-like"/>
    <property type="match status" value="1"/>
</dbReference>
<protein>
    <submittedName>
        <fullName evidence="4">Peptidase M14, carboxypeptidase A</fullName>
    </submittedName>
</protein>
<accession>K6Z0B2</accession>
<keyword evidence="4" id="KW-0121">Carboxypeptidase</keyword>